<reference evidence="1 2" key="1">
    <citation type="submission" date="2019-08" db="EMBL/GenBank/DDBJ databases">
        <title>The genome of the soybean aphid Biotype 1, its phylome, world population structure and adaptation to the North American continent.</title>
        <authorList>
            <person name="Giordano R."/>
            <person name="Donthu R.K."/>
            <person name="Hernandez A.G."/>
            <person name="Wright C.L."/>
            <person name="Zimin A.V."/>
        </authorList>
    </citation>
    <scope>NUCLEOTIDE SEQUENCE [LARGE SCALE GENOMIC DNA]</scope>
    <source>
        <tissue evidence="1">Whole aphids</tissue>
    </source>
</reference>
<sequence length="187" mass="22010">MNEKYIFKFQYKQDIITSGMVSNKSDLRCQNKIDEKREFLYESISTKYQSMVMVFNIGILYNLKSLRQIWRTLLFLLVNSQRHTAIMLHEVRPLKLKKVPILLSRYRSSQLVRFIVKEGENCMNSNRVQKLDMVTYDFSLADDYQEKHCPVNNNKFRASQSLLSNDKTTNKNSIRKILHQANSTGDG</sequence>
<protein>
    <submittedName>
        <fullName evidence="1">Uncharacterized protein</fullName>
    </submittedName>
</protein>
<gene>
    <name evidence="1" type="ORF">AGLY_000821</name>
</gene>
<accession>A0A6G0U826</accession>
<dbReference type="EMBL" id="VYZN01000001">
    <property type="protein sequence ID" value="KAE9545278.1"/>
    <property type="molecule type" value="Genomic_DNA"/>
</dbReference>
<organism evidence="1 2">
    <name type="scientific">Aphis glycines</name>
    <name type="common">Soybean aphid</name>
    <dbReference type="NCBI Taxonomy" id="307491"/>
    <lineage>
        <taxon>Eukaryota</taxon>
        <taxon>Metazoa</taxon>
        <taxon>Ecdysozoa</taxon>
        <taxon>Arthropoda</taxon>
        <taxon>Hexapoda</taxon>
        <taxon>Insecta</taxon>
        <taxon>Pterygota</taxon>
        <taxon>Neoptera</taxon>
        <taxon>Paraneoptera</taxon>
        <taxon>Hemiptera</taxon>
        <taxon>Sternorrhyncha</taxon>
        <taxon>Aphidomorpha</taxon>
        <taxon>Aphidoidea</taxon>
        <taxon>Aphididae</taxon>
        <taxon>Aphidini</taxon>
        <taxon>Aphis</taxon>
        <taxon>Aphis</taxon>
    </lineage>
</organism>
<dbReference type="AlphaFoldDB" id="A0A6G0U826"/>
<dbReference type="Proteomes" id="UP000475862">
    <property type="component" value="Unassembled WGS sequence"/>
</dbReference>
<keyword evidence="2" id="KW-1185">Reference proteome</keyword>
<name>A0A6G0U826_APHGL</name>
<evidence type="ECO:0000313" key="1">
    <source>
        <dbReference type="EMBL" id="KAE9545278.1"/>
    </source>
</evidence>
<proteinExistence type="predicted"/>
<evidence type="ECO:0000313" key="2">
    <source>
        <dbReference type="Proteomes" id="UP000475862"/>
    </source>
</evidence>
<comment type="caution">
    <text evidence="1">The sequence shown here is derived from an EMBL/GenBank/DDBJ whole genome shotgun (WGS) entry which is preliminary data.</text>
</comment>